<evidence type="ECO:0000256" key="2">
    <source>
        <dbReference type="ARBA" id="ARBA00006824"/>
    </source>
</evidence>
<evidence type="ECO:0000313" key="8">
    <source>
        <dbReference type="EMBL" id="EFA12658.1"/>
    </source>
</evidence>
<dbReference type="OrthoDB" id="430207at2759"/>
<dbReference type="OMA" id="WYQSKLA"/>
<dbReference type="EMBL" id="KQ971341">
    <property type="protein sequence ID" value="EFA12658.1"/>
    <property type="molecule type" value="Genomic_DNA"/>
</dbReference>
<evidence type="ECO:0000256" key="1">
    <source>
        <dbReference type="ARBA" id="ARBA00004141"/>
    </source>
</evidence>
<keyword evidence="4 7" id="KW-1133">Transmembrane helix</keyword>
<evidence type="ECO:0000256" key="6">
    <source>
        <dbReference type="ARBA" id="ARBA00049743"/>
    </source>
</evidence>
<comment type="similarity">
    <text evidence="2 7">Belongs to the peroxisomal membrane protein PXMP2/4 family.</text>
</comment>
<evidence type="ECO:0000256" key="7">
    <source>
        <dbReference type="RuleBase" id="RU363053"/>
    </source>
</evidence>
<reference evidence="8 9" key="1">
    <citation type="journal article" date="2008" name="Nature">
        <title>The genome of the model beetle and pest Tribolium castaneum.</title>
        <authorList>
            <consortium name="Tribolium Genome Sequencing Consortium"/>
            <person name="Richards S."/>
            <person name="Gibbs R.A."/>
            <person name="Weinstock G.M."/>
            <person name="Brown S.J."/>
            <person name="Denell R."/>
            <person name="Beeman R.W."/>
            <person name="Gibbs R."/>
            <person name="Beeman R.W."/>
            <person name="Brown S.J."/>
            <person name="Bucher G."/>
            <person name="Friedrich M."/>
            <person name="Grimmelikhuijzen C.J."/>
            <person name="Klingler M."/>
            <person name="Lorenzen M."/>
            <person name="Richards S."/>
            <person name="Roth S."/>
            <person name="Schroder R."/>
            <person name="Tautz D."/>
            <person name="Zdobnov E.M."/>
            <person name="Muzny D."/>
            <person name="Gibbs R.A."/>
            <person name="Weinstock G.M."/>
            <person name="Attaway T."/>
            <person name="Bell S."/>
            <person name="Buhay C.J."/>
            <person name="Chandrabose M.N."/>
            <person name="Chavez D."/>
            <person name="Clerk-Blankenburg K.P."/>
            <person name="Cree A."/>
            <person name="Dao M."/>
            <person name="Davis C."/>
            <person name="Chacko J."/>
            <person name="Dinh H."/>
            <person name="Dugan-Rocha S."/>
            <person name="Fowler G."/>
            <person name="Garner T.T."/>
            <person name="Garnes J."/>
            <person name="Gnirke A."/>
            <person name="Hawes A."/>
            <person name="Hernandez J."/>
            <person name="Hines S."/>
            <person name="Holder M."/>
            <person name="Hume J."/>
            <person name="Jhangiani S.N."/>
            <person name="Joshi V."/>
            <person name="Khan Z.M."/>
            <person name="Jackson L."/>
            <person name="Kovar C."/>
            <person name="Kowis A."/>
            <person name="Lee S."/>
            <person name="Lewis L.R."/>
            <person name="Margolis J."/>
            <person name="Morgan M."/>
            <person name="Nazareth L.V."/>
            <person name="Nguyen N."/>
            <person name="Okwuonu G."/>
            <person name="Parker D."/>
            <person name="Richards S."/>
            <person name="Ruiz S.J."/>
            <person name="Santibanez J."/>
            <person name="Savard J."/>
            <person name="Scherer S.E."/>
            <person name="Schneider B."/>
            <person name="Sodergren E."/>
            <person name="Tautz D."/>
            <person name="Vattahil S."/>
            <person name="Villasana D."/>
            <person name="White C.S."/>
            <person name="Wright R."/>
            <person name="Park Y."/>
            <person name="Beeman R.W."/>
            <person name="Lord J."/>
            <person name="Oppert B."/>
            <person name="Lorenzen M."/>
            <person name="Brown S."/>
            <person name="Wang L."/>
            <person name="Savard J."/>
            <person name="Tautz D."/>
            <person name="Richards S."/>
            <person name="Weinstock G."/>
            <person name="Gibbs R.A."/>
            <person name="Liu Y."/>
            <person name="Worley K."/>
            <person name="Weinstock G."/>
            <person name="Elsik C.G."/>
            <person name="Reese J.T."/>
            <person name="Elhaik E."/>
            <person name="Landan G."/>
            <person name="Graur D."/>
            <person name="Arensburger P."/>
            <person name="Atkinson P."/>
            <person name="Beeman R.W."/>
            <person name="Beidler J."/>
            <person name="Brown S.J."/>
            <person name="Demuth J.P."/>
            <person name="Drury D.W."/>
            <person name="Du Y.Z."/>
            <person name="Fujiwara H."/>
            <person name="Lorenzen M."/>
            <person name="Maselli V."/>
            <person name="Osanai M."/>
            <person name="Park Y."/>
            <person name="Robertson H.M."/>
            <person name="Tu Z."/>
            <person name="Wang J.J."/>
            <person name="Wang S."/>
            <person name="Richards S."/>
            <person name="Song H."/>
            <person name="Zhang L."/>
            <person name="Sodergren E."/>
            <person name="Werner D."/>
            <person name="Stanke M."/>
            <person name="Morgenstern B."/>
            <person name="Solovyev V."/>
            <person name="Kosarev P."/>
            <person name="Brown G."/>
            <person name="Chen H.C."/>
            <person name="Ermolaeva O."/>
            <person name="Hlavina W."/>
            <person name="Kapustin Y."/>
            <person name="Kiryutin B."/>
            <person name="Kitts P."/>
            <person name="Maglott D."/>
            <person name="Pruitt K."/>
            <person name="Sapojnikov V."/>
            <person name="Souvorov A."/>
            <person name="Mackey A.J."/>
            <person name="Waterhouse R.M."/>
            <person name="Wyder S."/>
            <person name="Zdobnov E.M."/>
            <person name="Zdobnov E.M."/>
            <person name="Wyder S."/>
            <person name="Kriventseva E.V."/>
            <person name="Kadowaki T."/>
            <person name="Bork P."/>
            <person name="Aranda M."/>
            <person name="Bao R."/>
            <person name="Beermann A."/>
            <person name="Berns N."/>
            <person name="Bolognesi R."/>
            <person name="Bonneton F."/>
            <person name="Bopp D."/>
            <person name="Brown S.J."/>
            <person name="Bucher G."/>
            <person name="Butts T."/>
            <person name="Chaumot A."/>
            <person name="Denell R.E."/>
            <person name="Ferrier D.E."/>
            <person name="Friedrich M."/>
            <person name="Gordon C.M."/>
            <person name="Jindra M."/>
            <person name="Klingler M."/>
            <person name="Lan Q."/>
            <person name="Lattorff H.M."/>
            <person name="Laudet V."/>
            <person name="von Levetsow C."/>
            <person name="Liu Z."/>
            <person name="Lutz R."/>
            <person name="Lynch J.A."/>
            <person name="da Fonseca R.N."/>
            <person name="Posnien N."/>
            <person name="Reuter R."/>
            <person name="Roth S."/>
            <person name="Savard J."/>
            <person name="Schinko J.B."/>
            <person name="Schmitt C."/>
            <person name="Schoppmeier M."/>
            <person name="Schroder R."/>
            <person name="Shippy T.D."/>
            <person name="Simonnet F."/>
            <person name="Marques-Souza H."/>
            <person name="Tautz D."/>
            <person name="Tomoyasu Y."/>
            <person name="Trauner J."/>
            <person name="Van der Zee M."/>
            <person name="Vervoort M."/>
            <person name="Wittkopp N."/>
            <person name="Wimmer E.A."/>
            <person name="Yang X."/>
            <person name="Jones A.K."/>
            <person name="Sattelle D.B."/>
            <person name="Ebert P.R."/>
            <person name="Nelson D."/>
            <person name="Scott J.G."/>
            <person name="Beeman R.W."/>
            <person name="Muthukrishnan S."/>
            <person name="Kramer K.J."/>
            <person name="Arakane Y."/>
            <person name="Beeman R.W."/>
            <person name="Zhu Q."/>
            <person name="Hogenkamp D."/>
            <person name="Dixit R."/>
            <person name="Oppert B."/>
            <person name="Jiang H."/>
            <person name="Zou Z."/>
            <person name="Marshall J."/>
            <person name="Elpidina E."/>
            <person name="Vinokurov K."/>
            <person name="Oppert C."/>
            <person name="Zou Z."/>
            <person name="Evans J."/>
            <person name="Lu Z."/>
            <person name="Zhao P."/>
            <person name="Sumathipala N."/>
            <person name="Altincicek B."/>
            <person name="Vilcinskas A."/>
            <person name="Williams M."/>
            <person name="Hultmark D."/>
            <person name="Hetru C."/>
            <person name="Jiang H."/>
            <person name="Grimmelikhuijzen C.J."/>
            <person name="Hauser F."/>
            <person name="Cazzamali G."/>
            <person name="Williamson M."/>
            <person name="Park Y."/>
            <person name="Li B."/>
            <person name="Tanaka Y."/>
            <person name="Predel R."/>
            <person name="Neupert S."/>
            <person name="Schachtner J."/>
            <person name="Verleyen P."/>
            <person name="Raible F."/>
            <person name="Bork P."/>
            <person name="Friedrich M."/>
            <person name="Walden K.K."/>
            <person name="Robertson H.M."/>
            <person name="Angeli S."/>
            <person name="Foret S."/>
            <person name="Bucher G."/>
            <person name="Schuetz S."/>
            <person name="Maleszka R."/>
            <person name="Wimmer E.A."/>
            <person name="Beeman R.W."/>
            <person name="Lorenzen M."/>
            <person name="Tomoyasu Y."/>
            <person name="Miller S.C."/>
            <person name="Grossmann D."/>
            <person name="Bucher G."/>
        </authorList>
    </citation>
    <scope>NUCLEOTIDE SEQUENCE [LARGE SCALE GENOMIC DNA]</scope>
    <source>
        <strain evidence="8 9">Georgia GA2</strain>
    </source>
</reference>
<evidence type="ECO:0000256" key="3">
    <source>
        <dbReference type="ARBA" id="ARBA00022692"/>
    </source>
</evidence>
<feature type="transmembrane region" description="Helical" evidence="7">
    <location>
        <begin position="152"/>
        <end position="172"/>
    </location>
</feature>
<dbReference type="PANTHER" id="PTHR11266:SF17">
    <property type="entry name" value="PROTEIN MPV17"/>
    <property type="match status" value="1"/>
</dbReference>
<reference evidence="8 9" key="2">
    <citation type="journal article" date="2010" name="Nucleic Acids Res.">
        <title>BeetleBase in 2010: revisions to provide comprehensive genomic information for Tribolium castaneum.</title>
        <authorList>
            <person name="Kim H.S."/>
            <person name="Murphy T."/>
            <person name="Xia J."/>
            <person name="Caragea D."/>
            <person name="Park Y."/>
            <person name="Beeman R.W."/>
            <person name="Lorenzen M.D."/>
            <person name="Butcher S."/>
            <person name="Manak J.R."/>
            <person name="Brown S.J."/>
        </authorList>
    </citation>
    <scope>GENOME REANNOTATION</scope>
    <source>
        <strain evidence="8 9">Georgia GA2</strain>
    </source>
</reference>
<dbReference type="GO" id="GO:0015267">
    <property type="term" value="F:channel activity"/>
    <property type="evidence" value="ECO:0000318"/>
    <property type="project" value="GO_Central"/>
</dbReference>
<organism evidence="8 9">
    <name type="scientific">Tribolium castaneum</name>
    <name type="common">Red flour beetle</name>
    <dbReference type="NCBI Taxonomy" id="7070"/>
    <lineage>
        <taxon>Eukaryota</taxon>
        <taxon>Metazoa</taxon>
        <taxon>Ecdysozoa</taxon>
        <taxon>Arthropoda</taxon>
        <taxon>Hexapoda</taxon>
        <taxon>Insecta</taxon>
        <taxon>Pterygota</taxon>
        <taxon>Neoptera</taxon>
        <taxon>Endopterygota</taxon>
        <taxon>Coleoptera</taxon>
        <taxon>Polyphaga</taxon>
        <taxon>Cucujiformia</taxon>
        <taxon>Tenebrionidae</taxon>
        <taxon>Tenebrionidae incertae sedis</taxon>
        <taxon>Tribolium</taxon>
    </lineage>
</organism>
<evidence type="ECO:0000256" key="4">
    <source>
        <dbReference type="ARBA" id="ARBA00022989"/>
    </source>
</evidence>
<dbReference type="PANTHER" id="PTHR11266">
    <property type="entry name" value="PEROXISOMAL MEMBRANE PROTEIN 2, PXMP2 MPV17"/>
    <property type="match status" value="1"/>
</dbReference>
<dbReference type="GO" id="GO:0005739">
    <property type="term" value="C:mitochondrion"/>
    <property type="evidence" value="ECO:0000318"/>
    <property type="project" value="GO_Central"/>
</dbReference>
<evidence type="ECO:0000313" key="9">
    <source>
        <dbReference type="Proteomes" id="UP000007266"/>
    </source>
</evidence>
<dbReference type="STRING" id="7070.D7EJD4"/>
<dbReference type="PhylomeDB" id="D7EJD4"/>
<dbReference type="Proteomes" id="UP000007266">
    <property type="component" value="Linkage group 5"/>
</dbReference>
<keyword evidence="3 7" id="KW-0812">Transmembrane</keyword>
<dbReference type="InterPro" id="IPR007248">
    <property type="entry name" value="Mpv17_PMP22"/>
</dbReference>
<keyword evidence="5 7" id="KW-0472">Membrane</keyword>
<proteinExistence type="inferred from homology"/>
<feature type="transmembrane region" description="Helical" evidence="7">
    <location>
        <begin position="53"/>
        <end position="74"/>
    </location>
</feature>
<name>D7EJD4_TRICA</name>
<dbReference type="KEGG" id="tca:661949"/>
<dbReference type="FunCoup" id="D7EJD4">
    <property type="interactions" value="303"/>
</dbReference>
<gene>
    <name evidence="8" type="primary">AUGUSTUS-3.0.2_02240</name>
    <name evidence="8" type="ORF">TcasGA2_TC002240</name>
</gene>
<comment type="subcellular location">
    <subcellularLocation>
        <location evidence="1">Membrane</location>
        <topology evidence="1">Multi-pass membrane protein</topology>
    </subcellularLocation>
</comment>
<keyword evidence="9" id="KW-1185">Reference proteome</keyword>
<dbReference type="HOGENOM" id="CLU_049109_8_3_1"/>
<evidence type="ECO:0000256" key="5">
    <source>
        <dbReference type="ARBA" id="ARBA00023136"/>
    </source>
</evidence>
<dbReference type="GO" id="GO:1901858">
    <property type="term" value="P:regulation of mitochondrial DNA metabolic process"/>
    <property type="evidence" value="ECO:0000318"/>
    <property type="project" value="GO_Central"/>
</dbReference>
<sequence length="178" mass="20441">MRWLFNVYETFLIRHPKVTQAVQTGLLMGAGDVISQVFVEEQPVKKLNYKRTLQFVTVGAFYIGPALTVWYRVLDKYVGKSGKRVAITKVALDQICFAPVCLLGFMVSIGALQGKRVEEVKHAIKETYPDILFANYKLWPAAQTINFYFVPLQYQVLYAQVVALFWNVYLCFKTKPDK</sequence>
<dbReference type="AlphaFoldDB" id="D7EJD4"/>
<dbReference type="Pfam" id="PF04117">
    <property type="entry name" value="Mpv17_PMP22"/>
    <property type="match status" value="1"/>
</dbReference>
<dbReference type="GO" id="GO:0016020">
    <property type="term" value="C:membrane"/>
    <property type="evidence" value="ECO:0007669"/>
    <property type="project" value="UniProtKB-SubCell"/>
</dbReference>
<dbReference type="eggNOG" id="KOG1944">
    <property type="taxonomic scope" value="Eukaryota"/>
</dbReference>
<dbReference type="InParanoid" id="D7EJD4"/>
<accession>D7EJD4</accession>
<feature type="transmembrane region" description="Helical" evidence="7">
    <location>
        <begin position="95"/>
        <end position="112"/>
    </location>
</feature>
<protein>
    <recommendedName>
        <fullName evidence="6">Mitochondrial inner membrane protein Mpv17</fullName>
    </recommendedName>
</protein>
<dbReference type="GO" id="GO:0005737">
    <property type="term" value="C:cytoplasm"/>
    <property type="evidence" value="ECO:0000318"/>
    <property type="project" value="GO_Central"/>
</dbReference>